<proteinExistence type="inferred from homology"/>
<feature type="transmembrane region" description="Helical" evidence="7">
    <location>
        <begin position="6"/>
        <end position="26"/>
    </location>
</feature>
<keyword evidence="2 5" id="KW-0349">Heme</keyword>
<keyword evidence="3 5" id="KW-0479">Metal-binding</keyword>
<dbReference type="InterPro" id="IPR001128">
    <property type="entry name" value="Cyt_P450"/>
</dbReference>
<dbReference type="PRINTS" id="PR00463">
    <property type="entry name" value="EP450I"/>
</dbReference>
<comment type="cofactor">
    <cofactor evidence="1 5">
        <name>heme</name>
        <dbReference type="ChEBI" id="CHEBI:30413"/>
    </cofactor>
</comment>
<dbReference type="Proteomes" id="UP001286456">
    <property type="component" value="Unassembled WGS sequence"/>
</dbReference>
<reference evidence="8" key="1">
    <citation type="journal article" date="2023" name="Mol. Phylogenet. Evol.">
        <title>Genome-scale phylogeny and comparative genomics of the fungal order Sordariales.</title>
        <authorList>
            <person name="Hensen N."/>
            <person name="Bonometti L."/>
            <person name="Westerberg I."/>
            <person name="Brannstrom I.O."/>
            <person name="Guillou S."/>
            <person name="Cros-Aarteil S."/>
            <person name="Calhoun S."/>
            <person name="Haridas S."/>
            <person name="Kuo A."/>
            <person name="Mondo S."/>
            <person name="Pangilinan J."/>
            <person name="Riley R."/>
            <person name="LaButti K."/>
            <person name="Andreopoulos B."/>
            <person name="Lipzen A."/>
            <person name="Chen C."/>
            <person name="Yan M."/>
            <person name="Daum C."/>
            <person name="Ng V."/>
            <person name="Clum A."/>
            <person name="Steindorff A."/>
            <person name="Ohm R.A."/>
            <person name="Martin F."/>
            <person name="Silar P."/>
            <person name="Natvig D.O."/>
            <person name="Lalanne C."/>
            <person name="Gautier V."/>
            <person name="Ament-Velasquez S.L."/>
            <person name="Kruys A."/>
            <person name="Hutchinson M.I."/>
            <person name="Powell A.J."/>
            <person name="Barry K."/>
            <person name="Miller A.N."/>
            <person name="Grigoriev I.V."/>
            <person name="Debuchy R."/>
            <person name="Gladieux P."/>
            <person name="Hiltunen Thoren M."/>
            <person name="Johannesson H."/>
        </authorList>
    </citation>
    <scope>NUCLEOTIDE SEQUENCE</scope>
    <source>
        <strain evidence="8">SMH4131-1</strain>
    </source>
</reference>
<dbReference type="GO" id="GO:0020037">
    <property type="term" value="F:heme binding"/>
    <property type="evidence" value="ECO:0007669"/>
    <property type="project" value="InterPro"/>
</dbReference>
<dbReference type="PROSITE" id="PS00086">
    <property type="entry name" value="CYTOCHROME_P450"/>
    <property type="match status" value="1"/>
</dbReference>
<organism evidence="8 9">
    <name type="scientific">Cercophora scortea</name>
    <dbReference type="NCBI Taxonomy" id="314031"/>
    <lineage>
        <taxon>Eukaryota</taxon>
        <taxon>Fungi</taxon>
        <taxon>Dikarya</taxon>
        <taxon>Ascomycota</taxon>
        <taxon>Pezizomycotina</taxon>
        <taxon>Sordariomycetes</taxon>
        <taxon>Sordariomycetidae</taxon>
        <taxon>Sordariales</taxon>
        <taxon>Lasiosphaeriaceae</taxon>
        <taxon>Cercophora</taxon>
    </lineage>
</organism>
<dbReference type="InterPro" id="IPR002401">
    <property type="entry name" value="Cyt_P450_E_grp-I"/>
</dbReference>
<dbReference type="InterPro" id="IPR017972">
    <property type="entry name" value="Cyt_P450_CS"/>
</dbReference>
<accession>A0AAE0IBZ0</accession>
<reference evidence="8" key="2">
    <citation type="submission" date="2023-06" db="EMBL/GenBank/DDBJ databases">
        <authorList>
            <consortium name="Lawrence Berkeley National Laboratory"/>
            <person name="Haridas S."/>
            <person name="Hensen N."/>
            <person name="Bonometti L."/>
            <person name="Westerberg I."/>
            <person name="Brannstrom I.O."/>
            <person name="Guillou S."/>
            <person name="Cros-Aarteil S."/>
            <person name="Calhoun S."/>
            <person name="Kuo A."/>
            <person name="Mondo S."/>
            <person name="Pangilinan J."/>
            <person name="Riley R."/>
            <person name="Labutti K."/>
            <person name="Andreopoulos B."/>
            <person name="Lipzen A."/>
            <person name="Chen C."/>
            <person name="Yanf M."/>
            <person name="Daum C."/>
            <person name="Ng V."/>
            <person name="Clum A."/>
            <person name="Steindorff A."/>
            <person name="Ohm R."/>
            <person name="Martin F."/>
            <person name="Silar P."/>
            <person name="Natvig D."/>
            <person name="Lalanne C."/>
            <person name="Gautier V."/>
            <person name="Ament-Velasquez S.L."/>
            <person name="Kruys A."/>
            <person name="Hutchinson M.I."/>
            <person name="Powell A.J."/>
            <person name="Barry K."/>
            <person name="Miller A.N."/>
            <person name="Grigoriev I.V."/>
            <person name="Debuchy R."/>
            <person name="Gladieux P."/>
            <person name="Thoren M.H."/>
            <person name="Johannesson H."/>
        </authorList>
    </citation>
    <scope>NUCLEOTIDE SEQUENCE</scope>
    <source>
        <strain evidence="8">SMH4131-1</strain>
    </source>
</reference>
<dbReference type="EMBL" id="JAUEPO010000005">
    <property type="protein sequence ID" value="KAK3321501.1"/>
    <property type="molecule type" value="Genomic_DNA"/>
</dbReference>
<feature type="binding site" description="axial binding residue" evidence="5">
    <location>
        <position position="448"/>
    </location>
    <ligand>
        <name>heme</name>
        <dbReference type="ChEBI" id="CHEBI:30413"/>
    </ligand>
    <ligandPart>
        <name>Fe</name>
        <dbReference type="ChEBI" id="CHEBI:18248"/>
    </ligandPart>
</feature>
<evidence type="ECO:0000256" key="5">
    <source>
        <dbReference type="PIRSR" id="PIRSR602401-1"/>
    </source>
</evidence>
<dbReference type="PANTHER" id="PTHR24305">
    <property type="entry name" value="CYTOCHROME P450"/>
    <property type="match status" value="1"/>
</dbReference>
<dbReference type="GO" id="GO:0016705">
    <property type="term" value="F:oxidoreductase activity, acting on paired donors, with incorporation or reduction of molecular oxygen"/>
    <property type="evidence" value="ECO:0007669"/>
    <property type="project" value="InterPro"/>
</dbReference>
<evidence type="ECO:0000256" key="1">
    <source>
        <dbReference type="ARBA" id="ARBA00001971"/>
    </source>
</evidence>
<gene>
    <name evidence="8" type="ORF">B0T19DRAFT_432475</name>
</gene>
<dbReference type="SUPFAM" id="SSF48264">
    <property type="entry name" value="Cytochrome P450"/>
    <property type="match status" value="1"/>
</dbReference>
<name>A0AAE0IBZ0_9PEZI</name>
<evidence type="ECO:0000313" key="8">
    <source>
        <dbReference type="EMBL" id="KAK3321501.1"/>
    </source>
</evidence>
<protein>
    <submittedName>
        <fullName evidence="8">Cytochrome P450</fullName>
    </submittedName>
</protein>
<dbReference type="GO" id="GO:0004497">
    <property type="term" value="F:monooxygenase activity"/>
    <property type="evidence" value="ECO:0007669"/>
    <property type="project" value="UniProtKB-KW"/>
</dbReference>
<evidence type="ECO:0000256" key="6">
    <source>
        <dbReference type="RuleBase" id="RU000461"/>
    </source>
</evidence>
<keyword evidence="9" id="KW-1185">Reference proteome</keyword>
<dbReference type="InterPro" id="IPR036396">
    <property type="entry name" value="Cyt_P450_sf"/>
</dbReference>
<dbReference type="PRINTS" id="PR00385">
    <property type="entry name" value="P450"/>
</dbReference>
<keyword evidence="4 5" id="KW-0408">Iron</keyword>
<evidence type="ECO:0000256" key="7">
    <source>
        <dbReference type="SAM" id="Phobius"/>
    </source>
</evidence>
<keyword evidence="6" id="KW-0503">Monooxygenase</keyword>
<dbReference type="Pfam" id="PF00067">
    <property type="entry name" value="p450"/>
    <property type="match status" value="1"/>
</dbReference>
<dbReference type="InterPro" id="IPR050121">
    <property type="entry name" value="Cytochrome_P450_monoxygenase"/>
</dbReference>
<dbReference type="Gene3D" id="1.10.630.10">
    <property type="entry name" value="Cytochrome P450"/>
    <property type="match status" value="1"/>
</dbReference>
<evidence type="ECO:0000313" key="9">
    <source>
        <dbReference type="Proteomes" id="UP001286456"/>
    </source>
</evidence>
<dbReference type="AlphaFoldDB" id="A0AAE0IBZ0"/>
<dbReference type="GO" id="GO:0005506">
    <property type="term" value="F:iron ion binding"/>
    <property type="evidence" value="ECO:0007669"/>
    <property type="project" value="InterPro"/>
</dbReference>
<evidence type="ECO:0000256" key="4">
    <source>
        <dbReference type="ARBA" id="ARBA00023004"/>
    </source>
</evidence>
<dbReference type="PANTHER" id="PTHR24305:SF152">
    <property type="entry name" value="P450, PUTATIVE (EUROFUNG)-RELATED"/>
    <property type="match status" value="1"/>
</dbReference>
<keyword evidence="7" id="KW-1133">Transmembrane helix</keyword>
<keyword evidence="7" id="KW-0812">Transmembrane</keyword>
<comment type="caution">
    <text evidence="8">The sequence shown here is derived from an EMBL/GenBank/DDBJ whole genome shotgun (WGS) entry which is preliminary data.</text>
</comment>
<comment type="similarity">
    <text evidence="6">Belongs to the cytochrome P450 family.</text>
</comment>
<evidence type="ECO:0000256" key="2">
    <source>
        <dbReference type="ARBA" id="ARBA00022617"/>
    </source>
</evidence>
<keyword evidence="7" id="KW-0472">Membrane</keyword>
<evidence type="ECO:0000256" key="3">
    <source>
        <dbReference type="ARBA" id="ARBA00022723"/>
    </source>
</evidence>
<keyword evidence="6" id="KW-0560">Oxidoreductase</keyword>
<dbReference type="CDD" id="cd11062">
    <property type="entry name" value="CYP58-like"/>
    <property type="match status" value="1"/>
</dbReference>
<sequence length="512" mass="57453">MAFFTLPSFWVLCLGAGISYLGYVVIYRRYFHPLSHVPGPFLWSVSGLPIVYHQGIREGQLIHVLPNLHAIYGPVVRIAPDQIHLNDPVNYEKVYNVGSKYTKDPAFYGALEGVRRGALNPFFSRRSVLDLEQIIWSKTGKLCSMMRSSLDADGVFDIHHAIRAFSVDIITEYAYARCWNQMDMGDFGADYQEAIRTVQTFLPFFHILPFLGDVFSLVPDWLIVRVFPKFQMWLDSNELIRKAVTEVRKEISQGIKPARRTIFHELIDTPVTNLTDPNADGRKQHQTLSDEFVFADAINVTGAGAETTGSTANRAIFEVLSNPVIYHTLKAELTQAFPNPEAMSLPALEKLPYLSGVIKEGLRLNPGLPGHLPRVVPASGASFNGIGIPPGTVVSMSAWLMHHNREAFPDPEVFDPTRWVDNDDEDAAAKIRARERCLVPFGRGSRNCLGQNLAMCELYATAGGIFRRFEDLEVHPDFGREDLRMVELLLGYHPRNARRFRIVRKGGVAIGG</sequence>